<gene>
    <name evidence="2" type="ORF">H6A13_07490</name>
</gene>
<reference evidence="2" key="1">
    <citation type="submission" date="2020-08" db="EMBL/GenBank/DDBJ databases">
        <authorList>
            <person name="Cejkova D."/>
            <person name="Kubasova T."/>
            <person name="Jahodarova E."/>
            <person name="Rychlik I."/>
        </authorList>
    </citation>
    <scope>NUCLEOTIDE SEQUENCE</scope>
    <source>
        <strain evidence="2">An420c</strain>
    </source>
</reference>
<evidence type="ECO:0000256" key="1">
    <source>
        <dbReference type="SAM" id="Coils"/>
    </source>
</evidence>
<dbReference type="Pfam" id="PF12784">
    <property type="entry name" value="PDDEXK_2"/>
    <property type="match status" value="1"/>
</dbReference>
<proteinExistence type="predicted"/>
<feature type="coiled-coil region" evidence="1">
    <location>
        <begin position="264"/>
        <end position="324"/>
    </location>
</feature>
<name>A0A939BAM8_9CLOT</name>
<keyword evidence="1" id="KW-0175">Coiled coil</keyword>
<dbReference type="RefSeq" id="WP_204908988.1">
    <property type="nucleotide sequence ID" value="NZ_JACJLV010000020.1"/>
</dbReference>
<keyword evidence="3" id="KW-1185">Reference proteome</keyword>
<accession>A0A939BAM8</accession>
<evidence type="ECO:0000313" key="2">
    <source>
        <dbReference type="EMBL" id="MBM6826943.1"/>
    </source>
</evidence>
<dbReference type="Proteomes" id="UP000713880">
    <property type="component" value="Unassembled WGS sequence"/>
</dbReference>
<dbReference type="AlphaFoldDB" id="A0A939BAM8"/>
<organism evidence="2 3">
    <name type="scientific">Mordavella massiliensis</name>
    <dbReference type="NCBI Taxonomy" id="1871024"/>
    <lineage>
        <taxon>Bacteria</taxon>
        <taxon>Bacillati</taxon>
        <taxon>Bacillota</taxon>
        <taxon>Clostridia</taxon>
        <taxon>Eubacteriales</taxon>
        <taxon>Clostridiaceae</taxon>
        <taxon>Mordavella</taxon>
    </lineage>
</organism>
<evidence type="ECO:0000313" key="3">
    <source>
        <dbReference type="Proteomes" id="UP000713880"/>
    </source>
</evidence>
<reference evidence="2" key="2">
    <citation type="journal article" date="2021" name="Sci. Rep.">
        <title>The distribution of antibiotic resistance genes in chicken gut microbiota commensals.</title>
        <authorList>
            <person name="Juricova H."/>
            <person name="Matiasovicova J."/>
            <person name="Kubasova T."/>
            <person name="Cejkova D."/>
            <person name="Rychlik I."/>
        </authorList>
    </citation>
    <scope>NUCLEOTIDE SEQUENCE</scope>
    <source>
        <strain evidence="2">An420c</strain>
    </source>
</reference>
<sequence>MSSVLQKYFPMIRTREAILQEITTTPDLYSAFQKWDKDQQDAFLAYCTGQKGLHILHDPVFKEILNPELSPGRVEELLSLILGEHIKILHILPLESPRIGDEHSLIVMDLVVKLETGSIVNIEVQKLGYRFPGQRSACYSADLLLRQYKRMRNEKSKSFSYKDIKKVYTIVLYEKSTSEFHQFPENYIHRFSQQSDTGISIDLLQEYVFIPLDIFYRILHNKGIRNQLEAWLTFLSTDEPEMIEKLILSYPQFRCYYEEIYTLCQNTERVMDMFSKELQELDKNTVQYMIDEMQEEIDAQKETIHKQEEEIQKLKELLNELSSR</sequence>
<dbReference type="EMBL" id="JACJLV010000020">
    <property type="protein sequence ID" value="MBM6826943.1"/>
    <property type="molecule type" value="Genomic_DNA"/>
</dbReference>
<protein>
    <submittedName>
        <fullName evidence="2">PD-(D/E)XK nuclease family transposase</fullName>
    </submittedName>
</protein>
<comment type="caution">
    <text evidence="2">The sequence shown here is derived from an EMBL/GenBank/DDBJ whole genome shotgun (WGS) entry which is preliminary data.</text>
</comment>